<protein>
    <submittedName>
        <fullName evidence="2">Tetratricopeptide repeat containing protein domain related protein</fullName>
    </submittedName>
</protein>
<feature type="region of interest" description="Disordered" evidence="1">
    <location>
        <begin position="1"/>
        <end position="20"/>
    </location>
</feature>
<feature type="region of interest" description="Disordered" evidence="1">
    <location>
        <begin position="233"/>
        <end position="253"/>
    </location>
</feature>
<dbReference type="Pfam" id="PF14559">
    <property type="entry name" value="TPR_19"/>
    <property type="match status" value="1"/>
</dbReference>
<accession>A0A1D3CVK4</accession>
<dbReference type="PANTHER" id="PTHR46512">
    <property type="entry name" value="PEPTIDYLPROLYL ISOMERASE"/>
    <property type="match status" value="1"/>
</dbReference>
<dbReference type="InParanoid" id="A0A1D3CVK4"/>
<feature type="region of interest" description="Disordered" evidence="1">
    <location>
        <begin position="417"/>
        <end position="457"/>
    </location>
</feature>
<organism evidence="2 3">
    <name type="scientific">Cyclospora cayetanensis</name>
    <dbReference type="NCBI Taxonomy" id="88456"/>
    <lineage>
        <taxon>Eukaryota</taxon>
        <taxon>Sar</taxon>
        <taxon>Alveolata</taxon>
        <taxon>Apicomplexa</taxon>
        <taxon>Conoidasida</taxon>
        <taxon>Coccidia</taxon>
        <taxon>Eucoccidiorida</taxon>
        <taxon>Eimeriorina</taxon>
        <taxon>Eimeriidae</taxon>
        <taxon>Cyclospora</taxon>
    </lineage>
</organism>
<dbReference type="Gene3D" id="1.25.40.10">
    <property type="entry name" value="Tetratricopeptide repeat domain"/>
    <property type="match status" value="1"/>
</dbReference>
<comment type="caution">
    <text evidence="2">The sequence shown here is derived from an EMBL/GenBank/DDBJ whole genome shotgun (WGS) entry which is preliminary data.</text>
</comment>
<keyword evidence="3" id="KW-1185">Reference proteome</keyword>
<gene>
    <name evidence="2" type="ORF">cyc_05795</name>
</gene>
<evidence type="ECO:0000256" key="1">
    <source>
        <dbReference type="SAM" id="MobiDB-lite"/>
    </source>
</evidence>
<dbReference type="EMBL" id="JROU02001788">
    <property type="protein sequence ID" value="OEH75234.1"/>
    <property type="molecule type" value="Genomic_DNA"/>
</dbReference>
<sequence>MELPGGVCDVGSSSTTRNGSEDLCVSSQELLEGVHKKGCTNSNIVDLPSLAKDAEAFSCSEGRVEASTMEGEATSPSADSIREEGLKAFRAGDWRGATDAWSRGLRTLEYILGKEEEFDEAKKQEFIAMHQSYLLNLSLSTLKEGRWAACIHYCDKVLQRDPTVLKALYRKSQAQQELGDFDGALTTLDEYLKVAPGSPLALSLQSQLRHMKVDHAAKEKKLLQSMFRKLEHDPRSEAAMAAPTADGSSTGGSLIRSLGDKVKGWFGSPKEEQKQEWQEQLPAVNGAFGAAAAAGAASGGNSCSTGESLPPEDLLKALSALSGNDEGLSPAASGNTAELEHLARLMAIHRRLSSGEATLGEKLLFGLRLAWFGVKHFCFRACGQLCRRRQKAQFGKSAGIFTDDGNVTEVVGSERDATAEHRDNGRSFVSRAQRRQQCRTAAAAAARRRMDQQKSTT</sequence>
<evidence type="ECO:0000313" key="3">
    <source>
        <dbReference type="Proteomes" id="UP000095192"/>
    </source>
</evidence>
<evidence type="ECO:0000313" key="2">
    <source>
        <dbReference type="EMBL" id="OEH75234.1"/>
    </source>
</evidence>
<dbReference type="AlphaFoldDB" id="A0A1D3CVK4"/>
<dbReference type="SUPFAM" id="SSF48452">
    <property type="entry name" value="TPR-like"/>
    <property type="match status" value="1"/>
</dbReference>
<dbReference type="Proteomes" id="UP000095192">
    <property type="component" value="Unassembled WGS sequence"/>
</dbReference>
<dbReference type="VEuPathDB" id="ToxoDB:cyc_05795"/>
<proteinExistence type="predicted"/>
<feature type="compositionally biased region" description="Basic and acidic residues" evidence="1">
    <location>
        <begin position="448"/>
        <end position="457"/>
    </location>
</feature>
<name>A0A1D3CVK4_9EIME</name>
<dbReference type="PANTHER" id="PTHR46512:SF9">
    <property type="entry name" value="PEPTIDYLPROLYL ISOMERASE"/>
    <property type="match status" value="1"/>
</dbReference>
<dbReference type="VEuPathDB" id="ToxoDB:LOC34622094"/>
<reference evidence="2 3" key="1">
    <citation type="journal article" date="2016" name="BMC Genomics">
        <title>Comparative genomics reveals Cyclospora cayetanensis possesses coccidia-like metabolism and invasion components but unique surface antigens.</title>
        <authorList>
            <person name="Liu S."/>
            <person name="Wang L."/>
            <person name="Zheng H."/>
            <person name="Xu Z."/>
            <person name="Roellig D.M."/>
            <person name="Li N."/>
            <person name="Frace M.A."/>
            <person name="Tang K."/>
            <person name="Arrowood M.J."/>
            <person name="Moss D.M."/>
            <person name="Zhang L."/>
            <person name="Feng Y."/>
            <person name="Xiao L."/>
        </authorList>
    </citation>
    <scope>NUCLEOTIDE SEQUENCE [LARGE SCALE GENOMIC DNA]</scope>
    <source>
        <strain evidence="2 3">CHN_HEN01</strain>
    </source>
</reference>
<dbReference type="InterPro" id="IPR011990">
    <property type="entry name" value="TPR-like_helical_dom_sf"/>
</dbReference>
<dbReference type="InterPro" id="IPR050754">
    <property type="entry name" value="FKBP4/5/8-like"/>
</dbReference>